<keyword evidence="1" id="KW-0812">Transmembrane</keyword>
<dbReference type="AlphaFoldDB" id="A0A1H1N215"/>
<keyword evidence="1" id="KW-0472">Membrane</keyword>
<dbReference type="EMBL" id="LT629774">
    <property type="protein sequence ID" value="SDR93034.1"/>
    <property type="molecule type" value="Genomic_DNA"/>
</dbReference>
<evidence type="ECO:0000313" key="2">
    <source>
        <dbReference type="EMBL" id="SDR93034.1"/>
    </source>
</evidence>
<evidence type="ECO:0000313" key="3">
    <source>
        <dbReference type="Proteomes" id="UP000198963"/>
    </source>
</evidence>
<gene>
    <name evidence="2" type="ORF">SAMN04489797_0484</name>
</gene>
<organism evidence="2 3">
    <name type="scientific">Winogradskyella sediminis</name>
    <dbReference type="NCBI Taxonomy" id="1382466"/>
    <lineage>
        <taxon>Bacteria</taxon>
        <taxon>Pseudomonadati</taxon>
        <taxon>Bacteroidota</taxon>
        <taxon>Flavobacteriia</taxon>
        <taxon>Flavobacteriales</taxon>
        <taxon>Flavobacteriaceae</taxon>
        <taxon>Winogradskyella</taxon>
    </lineage>
</organism>
<accession>A0A1H1N215</accession>
<protein>
    <submittedName>
        <fullName evidence="2">Uncharacterized protein</fullName>
    </submittedName>
</protein>
<reference evidence="2 3" key="1">
    <citation type="submission" date="2016-10" db="EMBL/GenBank/DDBJ databases">
        <authorList>
            <person name="Varghese N."/>
            <person name="Submissions S."/>
        </authorList>
    </citation>
    <scope>NUCLEOTIDE SEQUENCE [LARGE SCALE GENOMIC DNA]</scope>
    <source>
        <strain evidence="2 3">RHA_55</strain>
    </source>
</reference>
<feature type="transmembrane region" description="Helical" evidence="1">
    <location>
        <begin position="127"/>
        <end position="145"/>
    </location>
</feature>
<feature type="transmembrane region" description="Helical" evidence="1">
    <location>
        <begin position="84"/>
        <end position="107"/>
    </location>
</feature>
<evidence type="ECO:0000256" key="1">
    <source>
        <dbReference type="SAM" id="Phobius"/>
    </source>
</evidence>
<feature type="transmembrane region" description="Helical" evidence="1">
    <location>
        <begin position="26"/>
        <end position="48"/>
    </location>
</feature>
<name>A0A1H1N215_9FLAO</name>
<dbReference type="RefSeq" id="WP_157723983.1">
    <property type="nucleotide sequence ID" value="NZ_LT629774.1"/>
</dbReference>
<keyword evidence="1" id="KW-1133">Transmembrane helix</keyword>
<proteinExistence type="predicted"/>
<dbReference type="Proteomes" id="UP000198963">
    <property type="component" value="Chromosome I"/>
</dbReference>
<dbReference type="STRING" id="1249933.SAMN04489797_0484"/>
<keyword evidence="3" id="KW-1185">Reference proteome</keyword>
<sequence length="149" mass="17131">MKIDKLMECERNTFYKLINFRLPSQFMIIGIAVVLLSIVMMFIRAFAMDGDTEGLKLVLQKFLLVGMLIMSLSKDKLEDEMTIALRAQSYAIAFVVGVIYALVMPYVEFGVSNVINSGGESFKNLGNFQVLLFMLMIQLMFYHNLKRYR</sequence>